<evidence type="ECO:0008006" key="3">
    <source>
        <dbReference type="Google" id="ProtNLM"/>
    </source>
</evidence>
<protein>
    <recommendedName>
        <fullName evidence="3">Nuclear transport factor 2 family protein</fullName>
    </recommendedName>
</protein>
<keyword evidence="2" id="KW-1185">Reference proteome</keyword>
<dbReference type="InterPro" id="IPR032710">
    <property type="entry name" value="NTF2-like_dom_sf"/>
</dbReference>
<dbReference type="AlphaFoldDB" id="A0A845AK57"/>
<dbReference type="RefSeq" id="WP_160753563.1">
    <property type="nucleotide sequence ID" value="NZ_WTYA01000007.1"/>
</dbReference>
<reference evidence="1 2" key="1">
    <citation type="submission" date="2019-12" db="EMBL/GenBank/DDBJ databases">
        <title>Genomic-based taxomic classification of the family Erythrobacteraceae.</title>
        <authorList>
            <person name="Xu L."/>
        </authorList>
    </citation>
    <scope>NUCLEOTIDE SEQUENCE [LARGE SCALE GENOMIC DNA]</scope>
    <source>
        <strain evidence="1 2">KEMB 9005-328</strain>
    </source>
</reference>
<organism evidence="1 2">
    <name type="scientific">Qipengyuania algicida</name>
    <dbReference type="NCBI Taxonomy" id="1836209"/>
    <lineage>
        <taxon>Bacteria</taxon>
        <taxon>Pseudomonadati</taxon>
        <taxon>Pseudomonadota</taxon>
        <taxon>Alphaproteobacteria</taxon>
        <taxon>Sphingomonadales</taxon>
        <taxon>Erythrobacteraceae</taxon>
        <taxon>Qipengyuania</taxon>
    </lineage>
</organism>
<name>A0A845AK57_9SPHN</name>
<accession>A0A845AK57</accession>
<evidence type="ECO:0000313" key="2">
    <source>
        <dbReference type="Proteomes" id="UP000439780"/>
    </source>
</evidence>
<gene>
    <name evidence="1" type="ORF">GRI58_10660</name>
</gene>
<dbReference type="Gene3D" id="3.10.450.50">
    <property type="match status" value="1"/>
</dbReference>
<dbReference type="SUPFAM" id="SSF54427">
    <property type="entry name" value="NTF2-like"/>
    <property type="match status" value="1"/>
</dbReference>
<dbReference type="EMBL" id="WTYA01000007">
    <property type="protein sequence ID" value="MXP29281.1"/>
    <property type="molecule type" value="Genomic_DNA"/>
</dbReference>
<evidence type="ECO:0000313" key="1">
    <source>
        <dbReference type="EMBL" id="MXP29281.1"/>
    </source>
</evidence>
<comment type="caution">
    <text evidence="1">The sequence shown here is derived from an EMBL/GenBank/DDBJ whole genome shotgun (WGS) entry which is preliminary data.</text>
</comment>
<sequence>MRKSIYAVGAIVASLAMTGCQQSNDVQPKNSMTGEIASSEEKVPQTFNSVVENDELTKMFRWWNEAYTKPDGFTAEAFGQYFTDDAVMRINGHESARGLEDLASHFREIQKKTDMVKINLPFIASFTSPDGSKIYTYHTLDASADGKPSHEMVMGYAELRGGKIALINFLNMDGEPQESAR</sequence>
<proteinExistence type="predicted"/>
<dbReference type="OrthoDB" id="7569074at2"/>
<dbReference type="PROSITE" id="PS51257">
    <property type="entry name" value="PROKAR_LIPOPROTEIN"/>
    <property type="match status" value="1"/>
</dbReference>
<dbReference type="Proteomes" id="UP000439780">
    <property type="component" value="Unassembled WGS sequence"/>
</dbReference>